<dbReference type="Proteomes" id="UP001469553">
    <property type="component" value="Unassembled WGS sequence"/>
</dbReference>
<evidence type="ECO:0000313" key="1">
    <source>
        <dbReference type="EMBL" id="MEQ2289720.1"/>
    </source>
</evidence>
<organism evidence="1 2">
    <name type="scientific">Ameca splendens</name>
    <dbReference type="NCBI Taxonomy" id="208324"/>
    <lineage>
        <taxon>Eukaryota</taxon>
        <taxon>Metazoa</taxon>
        <taxon>Chordata</taxon>
        <taxon>Craniata</taxon>
        <taxon>Vertebrata</taxon>
        <taxon>Euteleostomi</taxon>
        <taxon>Actinopterygii</taxon>
        <taxon>Neopterygii</taxon>
        <taxon>Teleostei</taxon>
        <taxon>Neoteleostei</taxon>
        <taxon>Acanthomorphata</taxon>
        <taxon>Ovalentaria</taxon>
        <taxon>Atherinomorphae</taxon>
        <taxon>Cyprinodontiformes</taxon>
        <taxon>Goodeidae</taxon>
        <taxon>Ameca</taxon>
    </lineage>
</organism>
<protein>
    <submittedName>
        <fullName evidence="1">Uncharacterized protein</fullName>
    </submittedName>
</protein>
<keyword evidence="2" id="KW-1185">Reference proteome</keyword>
<accession>A0ABV0Y7G6</accession>
<comment type="caution">
    <text evidence="1">The sequence shown here is derived from an EMBL/GenBank/DDBJ whole genome shotgun (WGS) entry which is preliminary data.</text>
</comment>
<sequence>MNLILSSRWVSIILDELNTIVLIVAFLLQCDQLYFLQSEGVQIHRLEEEMCRLIKRILGFLVPARAIVGVPLKEVEYGEELFIGAETKGIHGKDRAPCVS</sequence>
<evidence type="ECO:0000313" key="2">
    <source>
        <dbReference type="Proteomes" id="UP001469553"/>
    </source>
</evidence>
<dbReference type="EMBL" id="JAHRIP010024404">
    <property type="protein sequence ID" value="MEQ2289720.1"/>
    <property type="molecule type" value="Genomic_DNA"/>
</dbReference>
<gene>
    <name evidence="1" type="ORF">AMECASPLE_036094</name>
</gene>
<reference evidence="1 2" key="1">
    <citation type="submission" date="2021-06" db="EMBL/GenBank/DDBJ databases">
        <authorList>
            <person name="Palmer J.M."/>
        </authorList>
    </citation>
    <scope>NUCLEOTIDE SEQUENCE [LARGE SCALE GENOMIC DNA]</scope>
    <source>
        <strain evidence="1 2">AS_MEX2019</strain>
        <tissue evidence="1">Muscle</tissue>
    </source>
</reference>
<proteinExistence type="predicted"/>
<name>A0ABV0Y7G6_9TELE</name>